<name>A0A7W6NJ66_9HYPH</name>
<dbReference type="EMBL" id="JACIEZ010000001">
    <property type="protein sequence ID" value="MBB4063428.1"/>
    <property type="molecule type" value="Genomic_DNA"/>
</dbReference>
<dbReference type="RefSeq" id="WP_183364615.1">
    <property type="nucleotide sequence ID" value="NZ_JACIEZ010000001.1"/>
</dbReference>
<sequence length="95" mass="10676">MTKIIYEVVPHDGGWAYRLGDVYSETFPSHDEALEAARIVATEQQLGGDSEEISYQDEKGVWHEEYSDGGDRPEIEVLDTRDRTVWAVSGSRDAS</sequence>
<proteinExistence type="predicted"/>
<dbReference type="Pfam" id="PF09954">
    <property type="entry name" value="DUF2188"/>
    <property type="match status" value="1"/>
</dbReference>
<evidence type="ECO:0008006" key="3">
    <source>
        <dbReference type="Google" id="ProtNLM"/>
    </source>
</evidence>
<reference evidence="1 2" key="1">
    <citation type="submission" date="2020-08" db="EMBL/GenBank/DDBJ databases">
        <title>Genomic Encyclopedia of Type Strains, Phase IV (KMG-IV): sequencing the most valuable type-strain genomes for metagenomic binning, comparative biology and taxonomic classification.</title>
        <authorList>
            <person name="Goeker M."/>
        </authorList>
    </citation>
    <scope>NUCLEOTIDE SEQUENCE [LARGE SCALE GENOMIC DNA]</scope>
    <source>
        <strain evidence="1 2">DSM 29853</strain>
    </source>
</reference>
<accession>A0A7W6NJ66</accession>
<dbReference type="Proteomes" id="UP000528286">
    <property type="component" value="Unassembled WGS sequence"/>
</dbReference>
<organism evidence="1 2">
    <name type="scientific">Gellertiella hungarica</name>
    <dbReference type="NCBI Taxonomy" id="1572859"/>
    <lineage>
        <taxon>Bacteria</taxon>
        <taxon>Pseudomonadati</taxon>
        <taxon>Pseudomonadota</taxon>
        <taxon>Alphaproteobacteria</taxon>
        <taxon>Hyphomicrobiales</taxon>
        <taxon>Rhizobiaceae</taxon>
        <taxon>Gellertiella</taxon>
    </lineage>
</organism>
<dbReference type="InterPro" id="IPR018691">
    <property type="entry name" value="DUF2188"/>
</dbReference>
<gene>
    <name evidence="1" type="ORF">GGR23_000589</name>
</gene>
<keyword evidence="2" id="KW-1185">Reference proteome</keyword>
<evidence type="ECO:0000313" key="2">
    <source>
        <dbReference type="Proteomes" id="UP000528286"/>
    </source>
</evidence>
<evidence type="ECO:0000313" key="1">
    <source>
        <dbReference type="EMBL" id="MBB4063428.1"/>
    </source>
</evidence>
<dbReference type="AlphaFoldDB" id="A0A7W6NJ66"/>
<protein>
    <recommendedName>
        <fullName evidence="3">DUF2188 domain-containing protein</fullName>
    </recommendedName>
</protein>
<comment type="caution">
    <text evidence="1">The sequence shown here is derived from an EMBL/GenBank/DDBJ whole genome shotgun (WGS) entry which is preliminary data.</text>
</comment>